<evidence type="ECO:0000313" key="2">
    <source>
        <dbReference type="EMBL" id="KAK4104797.1"/>
    </source>
</evidence>
<sequence>MRQGGDEDEEDKVSGGDDEIGVAISTDRAVVLGGGGGGGGGGSSLPGIKCRGGGRSRRTTTRTGYEGGGTNNNRFVDDNQAADDDYYSFDDEDDEARAEMANEAARIMCASCRIGSTIAELEKMAADQKSTRSKHRTRTVGDGRVGRTKQDLEMERKLSLQESRDIADPYPHTDQKEGNVRTDLQVHPAETGGGHDGQGNRERKGSGGGGGKGGEEQEGGNEKKGCRYRNIARRSFRSVRITIRRAGNGTKALPAEIESREPAETEGSESSPRSTGEFYGKPIYGNKSSLDNPAGKGAAGGGTQGAAAPQSDKRSEIAPWEEAGAQPGTSESGHMSDAIPGDKGKGKAGDVQYGYKTQTPAAKAGPSQSQQRPAARAGPSETRQRPDASASSPQRGRSGSASRFHLRHPSSQTRLRRDPSEGTNQPRRFDRATTHSQVVVSQRAQAQTGYDPGAPAQTQAEGQGETGNAAGEEANVHGLDVRNERLTKRARLKKIVRRMLGRRRKDQPS</sequence>
<evidence type="ECO:0000313" key="3">
    <source>
        <dbReference type="Proteomes" id="UP001305647"/>
    </source>
</evidence>
<comment type="caution">
    <text evidence="2">The sequence shown here is derived from an EMBL/GenBank/DDBJ whole genome shotgun (WGS) entry which is preliminary data.</text>
</comment>
<feature type="compositionally biased region" description="Basic residues" evidence="1">
    <location>
        <begin position="226"/>
        <end position="237"/>
    </location>
</feature>
<organism evidence="2 3">
    <name type="scientific">Parathielavia hyrcaniae</name>
    <dbReference type="NCBI Taxonomy" id="113614"/>
    <lineage>
        <taxon>Eukaryota</taxon>
        <taxon>Fungi</taxon>
        <taxon>Dikarya</taxon>
        <taxon>Ascomycota</taxon>
        <taxon>Pezizomycotina</taxon>
        <taxon>Sordariomycetes</taxon>
        <taxon>Sordariomycetidae</taxon>
        <taxon>Sordariales</taxon>
        <taxon>Chaetomiaceae</taxon>
        <taxon>Parathielavia</taxon>
    </lineage>
</organism>
<reference evidence="2" key="2">
    <citation type="submission" date="2023-05" db="EMBL/GenBank/DDBJ databases">
        <authorList>
            <consortium name="Lawrence Berkeley National Laboratory"/>
            <person name="Steindorff A."/>
            <person name="Hensen N."/>
            <person name="Bonometti L."/>
            <person name="Westerberg I."/>
            <person name="Brannstrom I.O."/>
            <person name="Guillou S."/>
            <person name="Cros-Aarteil S."/>
            <person name="Calhoun S."/>
            <person name="Haridas S."/>
            <person name="Kuo A."/>
            <person name="Mondo S."/>
            <person name="Pangilinan J."/>
            <person name="Riley R."/>
            <person name="Labutti K."/>
            <person name="Andreopoulos B."/>
            <person name="Lipzen A."/>
            <person name="Chen C."/>
            <person name="Yanf M."/>
            <person name="Daum C."/>
            <person name="Ng V."/>
            <person name="Clum A."/>
            <person name="Ohm R."/>
            <person name="Martin F."/>
            <person name="Silar P."/>
            <person name="Natvig D."/>
            <person name="Lalanne C."/>
            <person name="Gautier V."/>
            <person name="Ament-Velasquez S.L."/>
            <person name="Kruys A."/>
            <person name="Hutchinson M.I."/>
            <person name="Powell A.J."/>
            <person name="Barry K."/>
            <person name="Miller A.N."/>
            <person name="Grigoriev I.V."/>
            <person name="Debuchy R."/>
            <person name="Gladieux P."/>
            <person name="Thoren M.H."/>
            <person name="Johannesson H."/>
        </authorList>
    </citation>
    <scope>NUCLEOTIDE SEQUENCE</scope>
    <source>
        <strain evidence="2">CBS 757.83</strain>
    </source>
</reference>
<evidence type="ECO:0000256" key="1">
    <source>
        <dbReference type="SAM" id="MobiDB-lite"/>
    </source>
</evidence>
<feature type="region of interest" description="Disordered" evidence="1">
    <location>
        <begin position="1"/>
        <end position="88"/>
    </location>
</feature>
<dbReference type="AlphaFoldDB" id="A0AAN6QCN8"/>
<keyword evidence="3" id="KW-1185">Reference proteome</keyword>
<feature type="region of interest" description="Disordered" evidence="1">
    <location>
        <begin position="123"/>
        <end position="482"/>
    </location>
</feature>
<feature type="compositionally biased region" description="Low complexity" evidence="1">
    <location>
        <begin position="436"/>
        <end position="447"/>
    </location>
</feature>
<dbReference type="Proteomes" id="UP001305647">
    <property type="component" value="Unassembled WGS sequence"/>
</dbReference>
<gene>
    <name evidence="2" type="ORF">N658DRAFT_189404</name>
</gene>
<feature type="compositionally biased region" description="Basic and acidic residues" evidence="1">
    <location>
        <begin position="139"/>
        <end position="180"/>
    </location>
</feature>
<dbReference type="EMBL" id="MU863626">
    <property type="protein sequence ID" value="KAK4104797.1"/>
    <property type="molecule type" value="Genomic_DNA"/>
</dbReference>
<reference evidence="2" key="1">
    <citation type="journal article" date="2023" name="Mol. Phylogenet. Evol.">
        <title>Genome-scale phylogeny and comparative genomics of the fungal order Sordariales.</title>
        <authorList>
            <person name="Hensen N."/>
            <person name="Bonometti L."/>
            <person name="Westerberg I."/>
            <person name="Brannstrom I.O."/>
            <person name="Guillou S."/>
            <person name="Cros-Aarteil S."/>
            <person name="Calhoun S."/>
            <person name="Haridas S."/>
            <person name="Kuo A."/>
            <person name="Mondo S."/>
            <person name="Pangilinan J."/>
            <person name="Riley R."/>
            <person name="LaButti K."/>
            <person name="Andreopoulos B."/>
            <person name="Lipzen A."/>
            <person name="Chen C."/>
            <person name="Yan M."/>
            <person name="Daum C."/>
            <person name="Ng V."/>
            <person name="Clum A."/>
            <person name="Steindorff A."/>
            <person name="Ohm R.A."/>
            <person name="Martin F."/>
            <person name="Silar P."/>
            <person name="Natvig D.O."/>
            <person name="Lalanne C."/>
            <person name="Gautier V."/>
            <person name="Ament-Velasquez S.L."/>
            <person name="Kruys A."/>
            <person name="Hutchinson M.I."/>
            <person name="Powell A.J."/>
            <person name="Barry K."/>
            <person name="Miller A.N."/>
            <person name="Grigoriev I.V."/>
            <person name="Debuchy R."/>
            <person name="Gladieux P."/>
            <person name="Hiltunen Thoren M."/>
            <person name="Johannesson H."/>
        </authorList>
    </citation>
    <scope>NUCLEOTIDE SEQUENCE</scope>
    <source>
        <strain evidence="2">CBS 757.83</strain>
    </source>
</reference>
<feature type="compositionally biased region" description="Acidic residues" evidence="1">
    <location>
        <begin position="1"/>
        <end position="20"/>
    </location>
</feature>
<proteinExistence type="predicted"/>
<protein>
    <submittedName>
        <fullName evidence="2">Uncharacterized protein</fullName>
    </submittedName>
</protein>
<feature type="compositionally biased region" description="Gly residues" evidence="1">
    <location>
        <begin position="32"/>
        <end position="44"/>
    </location>
</feature>
<feature type="compositionally biased region" description="Polar residues" evidence="1">
    <location>
        <begin position="355"/>
        <end position="372"/>
    </location>
</feature>
<feature type="compositionally biased region" description="Polar residues" evidence="1">
    <location>
        <begin position="389"/>
        <end position="401"/>
    </location>
</feature>
<name>A0AAN6QCN8_9PEZI</name>
<accession>A0AAN6QCN8</accession>